<evidence type="ECO:0000313" key="5">
    <source>
        <dbReference type="Proteomes" id="UP001652627"/>
    </source>
</evidence>
<reference evidence="6" key="1">
    <citation type="submission" date="2025-08" db="UniProtKB">
        <authorList>
            <consortium name="RefSeq"/>
        </authorList>
    </citation>
    <scope>IDENTIFICATION</scope>
    <source>
        <tissue evidence="6">Blood</tissue>
    </source>
</reference>
<dbReference type="SMART" id="SM00276">
    <property type="entry name" value="GLECT"/>
    <property type="match status" value="2"/>
</dbReference>
<dbReference type="Gene3D" id="2.60.120.200">
    <property type="match status" value="2"/>
</dbReference>
<dbReference type="PANTHER" id="PTHR11346">
    <property type="entry name" value="GALECTIN"/>
    <property type="match status" value="1"/>
</dbReference>
<feature type="domain" description="Galectin" evidence="4">
    <location>
        <begin position="19"/>
        <end position="150"/>
    </location>
</feature>
<dbReference type="SUPFAM" id="SSF49899">
    <property type="entry name" value="Concanavalin A-like lectins/glucanases"/>
    <property type="match status" value="2"/>
</dbReference>
<dbReference type="GeneID" id="136994971"/>
<dbReference type="SMART" id="SM00908">
    <property type="entry name" value="Gal-bind_lectin"/>
    <property type="match status" value="2"/>
</dbReference>
<dbReference type="PANTHER" id="PTHR11346:SF32">
    <property type="entry name" value="GALECTIN-4"/>
    <property type="match status" value="1"/>
</dbReference>
<dbReference type="InterPro" id="IPR001079">
    <property type="entry name" value="Galectin_CRD"/>
</dbReference>
<dbReference type="Pfam" id="PF00337">
    <property type="entry name" value="Gal-bind_lectin"/>
    <property type="match status" value="2"/>
</dbReference>
<dbReference type="PROSITE" id="PS51304">
    <property type="entry name" value="GALECTIN"/>
    <property type="match status" value="2"/>
</dbReference>
<evidence type="ECO:0000256" key="3">
    <source>
        <dbReference type="RuleBase" id="RU102079"/>
    </source>
</evidence>
<evidence type="ECO:0000313" key="6">
    <source>
        <dbReference type="RefSeq" id="XP_067170523.1"/>
    </source>
</evidence>
<protein>
    <recommendedName>
        <fullName evidence="3">Galectin</fullName>
    </recommendedName>
</protein>
<dbReference type="CDD" id="cd00070">
    <property type="entry name" value="GLECT"/>
    <property type="match status" value="2"/>
</dbReference>
<dbReference type="InterPro" id="IPR013320">
    <property type="entry name" value="ConA-like_dom_sf"/>
</dbReference>
<keyword evidence="1 3" id="KW-0430">Lectin</keyword>
<keyword evidence="2" id="KW-0677">Repeat</keyword>
<accession>A0ABM4G000</accession>
<dbReference type="Proteomes" id="UP001652627">
    <property type="component" value="Chromosome 35"/>
</dbReference>
<evidence type="ECO:0000259" key="4">
    <source>
        <dbReference type="PROSITE" id="PS51304"/>
    </source>
</evidence>
<feature type="domain" description="Galectin" evidence="4">
    <location>
        <begin position="199"/>
        <end position="328"/>
    </location>
</feature>
<dbReference type="InterPro" id="IPR044156">
    <property type="entry name" value="Galectin-like"/>
</dbReference>
<sequence>MAFVPAPGYQPIYNPPLPHVSPVFGGLRPGMAVYVQGVVPPHADRFRVDLGQGGGAGADVALHVNPRFGAEAQAVLNSRAGGCWGAEQRRSLGPLAPGRPFELVITVTPAAYRILVNGSDFEEFPHRLPPEQVTAVTVDGDLELQAVTVLGGGGMFPPAAMPGMFPPAAMPNMPQPIPYPQSHLPMMEQPPTFHPTVPFVATIPGGLMPKKTIVVKGYIPPDANRFHINLRAGRGGDVLLHMNPRLGEGALVRNSFLGGQWGSEERELPVNPLQRDHHFDLSIRCGNQRFKVFAQGQPLFTFAHRVPPGPHVDTLEVEGDVVLSYVHF</sequence>
<dbReference type="RefSeq" id="XP_067170523.1">
    <property type="nucleotide sequence ID" value="XM_067314422.1"/>
</dbReference>
<evidence type="ECO:0000256" key="2">
    <source>
        <dbReference type="ARBA" id="ARBA00022737"/>
    </source>
</evidence>
<organism evidence="5 6">
    <name type="scientific">Apteryx mantelli</name>
    <name type="common">North Island brown kiwi</name>
    <dbReference type="NCBI Taxonomy" id="2696672"/>
    <lineage>
        <taxon>Eukaryota</taxon>
        <taxon>Metazoa</taxon>
        <taxon>Chordata</taxon>
        <taxon>Craniata</taxon>
        <taxon>Vertebrata</taxon>
        <taxon>Euteleostomi</taxon>
        <taxon>Archelosauria</taxon>
        <taxon>Archosauria</taxon>
        <taxon>Dinosauria</taxon>
        <taxon>Saurischia</taxon>
        <taxon>Theropoda</taxon>
        <taxon>Coelurosauria</taxon>
        <taxon>Aves</taxon>
        <taxon>Palaeognathae</taxon>
        <taxon>Apterygiformes</taxon>
        <taxon>Apterygidae</taxon>
        <taxon>Apteryx</taxon>
    </lineage>
</organism>
<name>A0ABM4G000_9AVES</name>
<evidence type="ECO:0000256" key="1">
    <source>
        <dbReference type="ARBA" id="ARBA00022734"/>
    </source>
</evidence>
<proteinExistence type="predicted"/>
<keyword evidence="5" id="KW-1185">Reference proteome</keyword>
<gene>
    <name evidence="6" type="primary">LGALS4</name>
</gene>